<gene>
    <name evidence="1" type="ORF">BpHYR1_034944</name>
</gene>
<proteinExistence type="predicted"/>
<comment type="caution">
    <text evidence="1">The sequence shown here is derived from an EMBL/GenBank/DDBJ whole genome shotgun (WGS) entry which is preliminary data.</text>
</comment>
<evidence type="ECO:0000313" key="2">
    <source>
        <dbReference type="Proteomes" id="UP000276133"/>
    </source>
</evidence>
<evidence type="ECO:0000313" key="1">
    <source>
        <dbReference type="EMBL" id="RNA16283.1"/>
    </source>
</evidence>
<organism evidence="1 2">
    <name type="scientific">Brachionus plicatilis</name>
    <name type="common">Marine rotifer</name>
    <name type="synonym">Brachionus muelleri</name>
    <dbReference type="NCBI Taxonomy" id="10195"/>
    <lineage>
        <taxon>Eukaryota</taxon>
        <taxon>Metazoa</taxon>
        <taxon>Spiralia</taxon>
        <taxon>Gnathifera</taxon>
        <taxon>Rotifera</taxon>
        <taxon>Eurotatoria</taxon>
        <taxon>Monogononta</taxon>
        <taxon>Pseudotrocha</taxon>
        <taxon>Ploima</taxon>
        <taxon>Brachionidae</taxon>
        <taxon>Brachionus</taxon>
    </lineage>
</organism>
<reference evidence="1 2" key="1">
    <citation type="journal article" date="2018" name="Sci. Rep.">
        <title>Genomic signatures of local adaptation to the degree of environmental predictability in rotifers.</title>
        <authorList>
            <person name="Franch-Gras L."/>
            <person name="Hahn C."/>
            <person name="Garcia-Roger E.M."/>
            <person name="Carmona M.J."/>
            <person name="Serra M."/>
            <person name="Gomez A."/>
        </authorList>
    </citation>
    <scope>NUCLEOTIDE SEQUENCE [LARGE SCALE GENOMIC DNA]</scope>
    <source>
        <strain evidence="1">HYR1</strain>
    </source>
</reference>
<protein>
    <submittedName>
        <fullName evidence="1">Uncharacterized protein</fullName>
    </submittedName>
</protein>
<name>A0A3M7QYA0_BRAPC</name>
<dbReference type="AlphaFoldDB" id="A0A3M7QYA0"/>
<keyword evidence="2" id="KW-1185">Reference proteome</keyword>
<dbReference type="EMBL" id="REGN01004740">
    <property type="protein sequence ID" value="RNA16283.1"/>
    <property type="molecule type" value="Genomic_DNA"/>
</dbReference>
<sequence>MFFTTSLGTFNHSSKRTLFKCSTDYRKIVFTTLRVKPKSNLFSFRADYIVSMSILVNEYKRGFESRFVNYPTQLCNCHTVLNFAEFCRISLLLVQKMYRLLQFTDHVLVLQNLSFGTFKELLMIKSDVRVNDLINPYLIPIK</sequence>
<dbReference type="Proteomes" id="UP000276133">
    <property type="component" value="Unassembled WGS sequence"/>
</dbReference>
<accession>A0A3M7QYA0</accession>